<dbReference type="Proteomes" id="UP000694843">
    <property type="component" value="Unplaced"/>
</dbReference>
<dbReference type="GO" id="GO:0000978">
    <property type="term" value="F:RNA polymerase II cis-regulatory region sequence-specific DNA binding"/>
    <property type="evidence" value="ECO:0007669"/>
    <property type="project" value="TreeGrafter"/>
</dbReference>
<dbReference type="GO" id="GO:0000981">
    <property type="term" value="F:DNA-binding transcription factor activity, RNA polymerase II-specific"/>
    <property type="evidence" value="ECO:0007669"/>
    <property type="project" value="TreeGrafter"/>
</dbReference>
<evidence type="ECO:0000256" key="2">
    <source>
        <dbReference type="ARBA" id="ARBA00023015"/>
    </source>
</evidence>
<evidence type="ECO:0000256" key="6">
    <source>
        <dbReference type="SAM" id="Coils"/>
    </source>
</evidence>
<dbReference type="InterPro" id="IPR051381">
    <property type="entry name" value="CREB_ATF_subfamily"/>
</dbReference>
<gene>
    <name evidence="10" type="primary">LOC108677630</name>
</gene>
<dbReference type="InterPro" id="IPR046347">
    <property type="entry name" value="bZIP_sf"/>
</dbReference>
<evidence type="ECO:0000313" key="10">
    <source>
        <dbReference type="RefSeq" id="XP_018021371.1"/>
    </source>
</evidence>
<dbReference type="GO" id="GO:0005634">
    <property type="term" value="C:nucleus"/>
    <property type="evidence" value="ECO:0007669"/>
    <property type="project" value="TreeGrafter"/>
</dbReference>
<sequence>MEESLLTSSNYSSFIKREETDRTPFLSTPCSSMEWNDDMNMENDSIGSLFPSNILGDEQDLFSLLDTKSDLNFDLASSPIHTPTFFPELLNDQKGVENYINDKSDFISEFPNFMDQNNACANDTSLDYGEIMSTEDLYGDAIKNSDEFDEVLSACRAKELSAEMAAVAPSSIGLPALRGDPKPDLSPASSNESWDSGVSAGESSPPECALEHRLSLDRERGWSASPPSSSPSSQYSRSSSATLSPAPSSHITPPHLSPSTSPTHSHPNITRNATPSLIKNNIIQSTSSSASPQFVTQKRPRYTFTTTNSNNATIVDNINTISGKPITILTTTPNAIKNNNINPVINRVTPTIINRSQFVTKINDNSVKNNANAKLSPKSSPSPSVVTLSGVNKTSGIIKSPAVISVSRKHTLGKVISSSNNSGTNCTVIGTALNQAPKQVAVISPSGEIIGNTSIANGAQVFKTVTVSSGNGRFNTGNAARFTTANGQQIIFAQRGVVSGLPAGKIVKSGQNILVPFDPKTMEKLRTIKIVSNRNGNITSASGVRALSTSSTTGATILRTNTTSVANSVTGASNSFVTSNRPRTIGIAGLTGMSRPGGCVSILKNMCLSSDKSEGFASLVATPKEESLDSDDDMELPKNNQPLVLTEEEQKLVAKENVKLPSHYPLTKRQERDLKRIKRKIRNKISAQDSRKRKKEYMDKLEEKINLSYRENERLKLQVATLEESNKKLSEQLQKFQELMNSQAAPTVTPNISASHHNHHHHNTRQQHPSAFLLMMILSAALFIYPSVLPQGKGGGELLATVAHKMPAAGNSRSLLEAATAKLSVCQEGDNFGEELKLESSSVTKLDVLNDHDYAPPMKRGRFDLSVRGDDFCMKDFDDHLPPPRKKEKLSTDELRSTLNASPTSVDIKEESLSPPPLPEEPTSEGILGLELADKKEALGGDSDYFKKLRDTITSALISGFTKHHNRTVPPNNRGLAAGLASQLIVELEGKRFRDDLELE</sequence>
<dbReference type="SMART" id="SM00338">
    <property type="entry name" value="BRLZ"/>
    <property type="match status" value="1"/>
</dbReference>
<evidence type="ECO:0000259" key="8">
    <source>
        <dbReference type="PROSITE" id="PS50217"/>
    </source>
</evidence>
<feature type="compositionally biased region" description="Polar residues" evidence="7">
    <location>
        <begin position="187"/>
        <end position="196"/>
    </location>
</feature>
<dbReference type="GO" id="GO:0005789">
    <property type="term" value="C:endoplasmic reticulum membrane"/>
    <property type="evidence" value="ECO:0007669"/>
    <property type="project" value="UniProtKB-SubCell"/>
</dbReference>
<keyword evidence="2" id="KW-0805">Transcription regulation</keyword>
<evidence type="ECO:0000256" key="5">
    <source>
        <dbReference type="ARBA" id="ARBA00023242"/>
    </source>
</evidence>
<dbReference type="RefSeq" id="XP_018021371.1">
    <property type="nucleotide sequence ID" value="XM_018165882.2"/>
</dbReference>
<organism evidence="9 10">
    <name type="scientific">Hyalella azteca</name>
    <name type="common">Amphipod</name>
    <dbReference type="NCBI Taxonomy" id="294128"/>
    <lineage>
        <taxon>Eukaryota</taxon>
        <taxon>Metazoa</taxon>
        <taxon>Ecdysozoa</taxon>
        <taxon>Arthropoda</taxon>
        <taxon>Crustacea</taxon>
        <taxon>Multicrustacea</taxon>
        <taxon>Malacostraca</taxon>
        <taxon>Eumalacostraca</taxon>
        <taxon>Peracarida</taxon>
        <taxon>Amphipoda</taxon>
        <taxon>Senticaudata</taxon>
        <taxon>Talitrida</taxon>
        <taxon>Talitroidea</taxon>
        <taxon>Hyalellidae</taxon>
        <taxon>Hyalella</taxon>
    </lineage>
</organism>
<keyword evidence="9" id="KW-1185">Reference proteome</keyword>
<evidence type="ECO:0000256" key="7">
    <source>
        <dbReference type="SAM" id="MobiDB-lite"/>
    </source>
</evidence>
<keyword evidence="4" id="KW-0804">Transcription</keyword>
<dbReference type="SUPFAM" id="SSF57959">
    <property type="entry name" value="Leucine zipper domain"/>
    <property type="match status" value="1"/>
</dbReference>
<keyword evidence="3" id="KW-0238">DNA-binding</keyword>
<feature type="coiled-coil region" evidence="6">
    <location>
        <begin position="698"/>
        <end position="742"/>
    </location>
</feature>
<feature type="domain" description="BZIP" evidence="8">
    <location>
        <begin position="673"/>
        <end position="736"/>
    </location>
</feature>
<feature type="region of interest" description="Disordered" evidence="7">
    <location>
        <begin position="173"/>
        <end position="273"/>
    </location>
</feature>
<feature type="region of interest" description="Disordered" evidence="7">
    <location>
        <begin position="876"/>
        <end position="923"/>
    </location>
</feature>
<dbReference type="Gene3D" id="1.20.5.170">
    <property type="match status" value="1"/>
</dbReference>
<dbReference type="AlphaFoldDB" id="A0A8B7P884"/>
<dbReference type="Pfam" id="PF00170">
    <property type="entry name" value="bZIP_1"/>
    <property type="match status" value="1"/>
</dbReference>
<keyword evidence="5" id="KW-0539">Nucleus</keyword>
<accession>A0A8B7P884</accession>
<dbReference type="PANTHER" id="PTHR45996">
    <property type="entry name" value="AGAP001464-PB"/>
    <property type="match status" value="1"/>
</dbReference>
<feature type="compositionally biased region" description="Low complexity" evidence="7">
    <location>
        <begin position="223"/>
        <end position="267"/>
    </location>
</feature>
<evidence type="ECO:0000313" key="9">
    <source>
        <dbReference type="Proteomes" id="UP000694843"/>
    </source>
</evidence>
<dbReference type="InterPro" id="IPR004827">
    <property type="entry name" value="bZIP"/>
</dbReference>
<dbReference type="PANTHER" id="PTHR45996:SF3">
    <property type="entry name" value="CREB-H TRANSCRIPTION FACTOR HOMOLOG LET-607"/>
    <property type="match status" value="1"/>
</dbReference>
<proteinExistence type="predicted"/>
<dbReference type="KEGG" id="hazt:108677630"/>
<name>A0A8B7P884_HYAAZ</name>
<evidence type="ECO:0000256" key="4">
    <source>
        <dbReference type="ARBA" id="ARBA00023163"/>
    </source>
</evidence>
<keyword evidence="6" id="KW-0175">Coiled coil</keyword>
<dbReference type="CDD" id="cd14689">
    <property type="entry name" value="bZIP_CREB3"/>
    <property type="match status" value="1"/>
</dbReference>
<protein>
    <submittedName>
        <fullName evidence="10">Uncharacterized protein LOC108677630</fullName>
    </submittedName>
</protein>
<dbReference type="GeneID" id="108677630"/>
<comment type="subcellular location">
    <subcellularLocation>
        <location evidence="1">Endoplasmic reticulum membrane</location>
        <topology evidence="1">Single-pass type II membrane protein</topology>
    </subcellularLocation>
</comment>
<dbReference type="OrthoDB" id="674948at2759"/>
<dbReference type="PROSITE" id="PS50217">
    <property type="entry name" value="BZIP"/>
    <property type="match status" value="1"/>
</dbReference>
<feature type="compositionally biased region" description="Basic and acidic residues" evidence="7">
    <location>
        <begin position="209"/>
        <end position="221"/>
    </location>
</feature>
<evidence type="ECO:0000256" key="3">
    <source>
        <dbReference type="ARBA" id="ARBA00023125"/>
    </source>
</evidence>
<evidence type="ECO:0000256" key="1">
    <source>
        <dbReference type="ARBA" id="ARBA00004648"/>
    </source>
</evidence>
<reference evidence="10" key="1">
    <citation type="submission" date="2025-08" db="UniProtKB">
        <authorList>
            <consortium name="RefSeq"/>
        </authorList>
    </citation>
    <scope>IDENTIFICATION</scope>
    <source>
        <tissue evidence="10">Whole organism</tissue>
    </source>
</reference>